<dbReference type="SUPFAM" id="SSF51735">
    <property type="entry name" value="NAD(P)-binding Rossmann-fold domains"/>
    <property type="match status" value="1"/>
</dbReference>
<accession>A0AAW9RQL6</accession>
<proteinExistence type="predicted"/>
<reference evidence="2 3" key="1">
    <citation type="submission" date="2024-02" db="EMBL/GenBank/DDBJ databases">
        <title>Genome analysis and characterization of Microbaculum marinisediminis sp. nov., isolated from marine sediment.</title>
        <authorList>
            <person name="Du Z.-J."/>
            <person name="Ye Y.-Q."/>
            <person name="Zhang Z.-R."/>
            <person name="Yuan S.-M."/>
            <person name="Zhang X.-Y."/>
        </authorList>
    </citation>
    <scope>NUCLEOTIDE SEQUENCE [LARGE SCALE GENOMIC DNA]</scope>
    <source>
        <strain evidence="2 3">SDUM1044001</strain>
    </source>
</reference>
<dbReference type="AlphaFoldDB" id="A0AAW9RQL6"/>
<evidence type="ECO:0000259" key="1">
    <source>
        <dbReference type="Pfam" id="PF05368"/>
    </source>
</evidence>
<organism evidence="2 3">
    <name type="scientific">Microbaculum marinum</name>
    <dbReference type="NCBI Taxonomy" id="1764581"/>
    <lineage>
        <taxon>Bacteria</taxon>
        <taxon>Pseudomonadati</taxon>
        <taxon>Pseudomonadota</taxon>
        <taxon>Alphaproteobacteria</taxon>
        <taxon>Hyphomicrobiales</taxon>
        <taxon>Tepidamorphaceae</taxon>
        <taxon>Microbaculum</taxon>
    </lineage>
</organism>
<dbReference type="InterPro" id="IPR051604">
    <property type="entry name" value="Ergot_Alk_Oxidoreductase"/>
</dbReference>
<comment type="caution">
    <text evidence="2">The sequence shown here is derived from an EMBL/GenBank/DDBJ whole genome shotgun (WGS) entry which is preliminary data.</text>
</comment>
<feature type="domain" description="NmrA-like" evidence="1">
    <location>
        <begin position="3"/>
        <end position="221"/>
    </location>
</feature>
<dbReference type="RefSeq" id="WP_340329799.1">
    <property type="nucleotide sequence ID" value="NZ_JAZHOF010000004.1"/>
</dbReference>
<dbReference type="PANTHER" id="PTHR43162">
    <property type="match status" value="1"/>
</dbReference>
<evidence type="ECO:0000313" key="2">
    <source>
        <dbReference type="EMBL" id="MEJ8572101.1"/>
    </source>
</evidence>
<gene>
    <name evidence="2" type="ORF">V3328_11490</name>
</gene>
<keyword evidence="3" id="KW-1185">Reference proteome</keyword>
<dbReference type="PANTHER" id="PTHR43162:SF1">
    <property type="entry name" value="PRESTALK A DIFFERENTIATION PROTEIN A"/>
    <property type="match status" value="1"/>
</dbReference>
<dbReference type="InterPro" id="IPR036291">
    <property type="entry name" value="NAD(P)-bd_dom_sf"/>
</dbReference>
<name>A0AAW9RQL6_9HYPH</name>
<dbReference type="Pfam" id="PF05368">
    <property type="entry name" value="NmrA"/>
    <property type="match status" value="1"/>
</dbReference>
<dbReference type="InterPro" id="IPR008030">
    <property type="entry name" value="NmrA-like"/>
</dbReference>
<protein>
    <submittedName>
        <fullName evidence="2">NmrA family NAD(P)-binding protein</fullName>
    </submittedName>
</protein>
<dbReference type="EMBL" id="JAZHOF010000004">
    <property type="protein sequence ID" value="MEJ8572101.1"/>
    <property type="molecule type" value="Genomic_DNA"/>
</dbReference>
<sequence length="288" mass="31488">MTTLIVGASGLMARPVIERLLEAGAGFRALSSNARSAERLRAAGCPDVVTGDLRDGDDMARVTQDVRTVLYVPPVFMADEADIARRFIATAAASGVEKFVFLSVLHPQMTGMHHHHQKLLIEEAVIESGMRFAILQPAMLMQNLRREWRQVVDHGILARPYRTDLSMAVVDADDVGEAAFIALTTGRLDGGVFELCGDALTTRDMAAILADELGRPVEARESAIEDWEKGARAGGFDDTGIEIGRKMLRHYQRHGLPGGTPLVLSAILGRAPNDYRTFVRHYAAEQAR</sequence>
<dbReference type="Proteomes" id="UP001378188">
    <property type="component" value="Unassembled WGS sequence"/>
</dbReference>
<dbReference type="Gene3D" id="3.90.25.10">
    <property type="entry name" value="UDP-galactose 4-epimerase, domain 1"/>
    <property type="match status" value="1"/>
</dbReference>
<evidence type="ECO:0000313" key="3">
    <source>
        <dbReference type="Proteomes" id="UP001378188"/>
    </source>
</evidence>
<dbReference type="Gene3D" id="3.40.50.720">
    <property type="entry name" value="NAD(P)-binding Rossmann-like Domain"/>
    <property type="match status" value="1"/>
</dbReference>